<comment type="caution">
    <text evidence="1">The sequence shown here is derived from an EMBL/GenBank/DDBJ whole genome shotgun (WGS) entry which is preliminary data.</text>
</comment>
<evidence type="ECO:0000313" key="2">
    <source>
        <dbReference type="Proteomes" id="UP000693672"/>
    </source>
</evidence>
<reference evidence="1" key="1">
    <citation type="submission" date="2021-06" db="EMBL/GenBank/DDBJ databases">
        <authorList>
            <person name="Criscuolo A."/>
        </authorList>
    </citation>
    <scope>NUCLEOTIDE SEQUENCE</scope>
    <source>
        <strain evidence="1">CIP111600</strain>
    </source>
</reference>
<evidence type="ECO:0000313" key="1">
    <source>
        <dbReference type="EMBL" id="CAG7618103.1"/>
    </source>
</evidence>
<keyword evidence="2" id="KW-1185">Reference proteome</keyword>
<dbReference type="EMBL" id="CAJVAS010000007">
    <property type="protein sequence ID" value="CAG7618103.1"/>
    <property type="molecule type" value="Genomic_DNA"/>
</dbReference>
<dbReference type="RefSeq" id="WP_218091873.1">
    <property type="nucleotide sequence ID" value="NZ_CAJVAS010000007.1"/>
</dbReference>
<proteinExistence type="predicted"/>
<name>A0A916NWM7_9BACL</name>
<gene>
    <name evidence="1" type="ORF">PAESOLCIP111_02083</name>
</gene>
<dbReference type="AlphaFoldDB" id="A0A916NWM7"/>
<dbReference type="Proteomes" id="UP000693672">
    <property type="component" value="Unassembled WGS sequence"/>
</dbReference>
<sequence length="144" mass="15772">MKNVPMKVQKSFRKSVMETKQGIIAQIKRLLTPAGIVAVLLLSACSASGSSESGDPGLMVKLSFSPNHVMVDNGNDFVWKGVSVELNGTYRYAAEVLPRGASSIPFSEFRDEAGNAFERRLSVPHRMTLRVKEGFGGKPGTWQW</sequence>
<accession>A0A916NWM7</accession>
<protein>
    <submittedName>
        <fullName evidence="1">Uncharacterized protein</fullName>
    </submittedName>
</protein>
<organism evidence="1 2">
    <name type="scientific">Paenibacillus solanacearum</name>
    <dbReference type="NCBI Taxonomy" id="2048548"/>
    <lineage>
        <taxon>Bacteria</taxon>
        <taxon>Bacillati</taxon>
        <taxon>Bacillota</taxon>
        <taxon>Bacilli</taxon>
        <taxon>Bacillales</taxon>
        <taxon>Paenibacillaceae</taxon>
        <taxon>Paenibacillus</taxon>
    </lineage>
</organism>